<sequence>MTVENQLPPTTTAGDGSTVTFPYNFKIQDVADLDVTQTIVATGEDTTLEIVSSTGIGDPAGGTVTFASAPPAGSVVSVDNKAPISQPQEFDGNDIYPKSVEDGLDRKTIENQRQQSEINRTLRLHVTDSEAVTLPHKSIRADALVGFDATGENITMVKGAAASQSYVDQAEAQADRAVAAATYPYTSGEQKTGAFMPGTGESLTLFTYNNASDAAVTLPALSGLAAGYNIGICRTAGSGDLTISAADSALINGASSIVLASDYLCLDFTVNDAGDEWVTTDKALIGLPVGTSANNIVALDQNAMLPELDATNLINVRDNTARDTALISYIKSDIAISDPGGVYGGIISDNFISDTLSVSTNATYDATGDYYSNAAETVIASAAASTNSSGNTGRTVRQRIAAAAISSGGQSVSVTFKASSSAGLTIGSAYIGIAAASGDAFDFASTPVQLLFSESGSAVISAGATATSDFSSLDFEGTDDLIVAFYISAGDIQFGSPSANWNAYYKTGDEASTVDATGYTADTGKTYGVTGVSVQSVSDMTLQSAAATLETANPSDITAMFRVEDIDPVTNGTDRVISFSIDNGVTFSAATISVLGAYGDDDTLIKATANVEAQTGDQFVMKCVTANTKSQRIKQYVAVPGY</sequence>
<gene>
    <name evidence="1" type="ORF">TH4_18470</name>
</gene>
<evidence type="ECO:0000313" key="2">
    <source>
        <dbReference type="Proteomes" id="UP000094009"/>
    </source>
</evidence>
<organism evidence="1 2">
    <name type="scientific">Thalassospira tepidiphila MCCC 1A03514</name>
    <dbReference type="NCBI Taxonomy" id="1177930"/>
    <lineage>
        <taxon>Bacteria</taxon>
        <taxon>Pseudomonadati</taxon>
        <taxon>Pseudomonadota</taxon>
        <taxon>Alphaproteobacteria</taxon>
        <taxon>Rhodospirillales</taxon>
        <taxon>Thalassospiraceae</taxon>
        <taxon>Thalassospira</taxon>
    </lineage>
</organism>
<comment type="caution">
    <text evidence="1">The sequence shown here is derived from an EMBL/GenBank/DDBJ whole genome shotgun (WGS) entry which is preliminary data.</text>
</comment>
<evidence type="ECO:0000313" key="1">
    <source>
        <dbReference type="EMBL" id="OAZ08043.1"/>
    </source>
</evidence>
<name>A0A853KVX3_9PROT</name>
<dbReference type="Proteomes" id="UP000094009">
    <property type="component" value="Unassembled WGS sequence"/>
</dbReference>
<accession>A0A853KVX3</accession>
<reference evidence="1 2" key="1">
    <citation type="submission" date="2014-07" db="EMBL/GenBank/DDBJ databases">
        <title>Draft genome sequence of Thalassospira tepidiphila 1-1B.</title>
        <authorList>
            <person name="Lai Q."/>
            <person name="Shao Z."/>
        </authorList>
    </citation>
    <scope>NUCLEOTIDE SEQUENCE [LARGE SCALE GENOMIC DNA]</scope>
    <source>
        <strain evidence="1 2">MCCC 1A03514</strain>
    </source>
</reference>
<dbReference type="AlphaFoldDB" id="A0A853KVX3"/>
<dbReference type="EMBL" id="JPVZ01000011">
    <property type="protein sequence ID" value="OAZ08043.1"/>
    <property type="molecule type" value="Genomic_DNA"/>
</dbReference>
<dbReference type="RefSeq" id="WP_064782203.1">
    <property type="nucleotide sequence ID" value="NZ_JPVZ01000011.1"/>
</dbReference>
<protein>
    <submittedName>
        <fullName evidence="1">Uncharacterized protein</fullName>
    </submittedName>
</protein>
<proteinExistence type="predicted"/>